<sequence>MTLPALSQWNAFMIETLRANGMENEKLVELLKNEDTEALNTFDQTFDYNDLVQASTENAIQIQQAIRTGYRIKFVSNFGIKRLLRLKYGLVEGTDYKMTESRFDGITLTQEQLQEFTSMLSPNWNIFSEQTEDKSVRIRILHATLDN</sequence>
<evidence type="ECO:0000313" key="2">
    <source>
        <dbReference type="Proteomes" id="UP001341820"/>
    </source>
</evidence>
<gene>
    <name evidence="1" type="ORF">P5F74_20585</name>
</gene>
<proteinExistence type="predicted"/>
<dbReference type="EMBL" id="JAROAS010000069">
    <property type="protein sequence ID" value="MED4130514.1"/>
    <property type="molecule type" value="Genomic_DNA"/>
</dbReference>
<organism evidence="1 2">
    <name type="scientific">Shouchella miscanthi</name>
    <dbReference type="NCBI Taxonomy" id="2598861"/>
    <lineage>
        <taxon>Bacteria</taxon>
        <taxon>Bacillati</taxon>
        <taxon>Bacillota</taxon>
        <taxon>Bacilli</taxon>
        <taxon>Bacillales</taxon>
        <taxon>Bacillaceae</taxon>
        <taxon>Shouchella</taxon>
    </lineage>
</organism>
<protein>
    <submittedName>
        <fullName evidence="1">Uncharacterized protein</fullName>
    </submittedName>
</protein>
<name>A0ABU6NQN4_9BACI</name>
<reference evidence="1 2" key="1">
    <citation type="submission" date="2023-03" db="EMBL/GenBank/DDBJ databases">
        <title>Bacillus Genome Sequencing.</title>
        <authorList>
            <person name="Dunlap C."/>
        </authorList>
    </citation>
    <scope>NUCLEOTIDE SEQUENCE [LARGE SCALE GENOMIC DNA]</scope>
    <source>
        <strain evidence="1 2">B-4107</strain>
    </source>
</reference>
<keyword evidence="2" id="KW-1185">Reference proteome</keyword>
<dbReference type="RefSeq" id="WP_060705275.1">
    <property type="nucleotide sequence ID" value="NZ_CP042163.1"/>
</dbReference>
<comment type="caution">
    <text evidence="1">The sequence shown here is derived from an EMBL/GenBank/DDBJ whole genome shotgun (WGS) entry which is preliminary data.</text>
</comment>
<evidence type="ECO:0000313" key="1">
    <source>
        <dbReference type="EMBL" id="MED4130514.1"/>
    </source>
</evidence>
<dbReference type="Proteomes" id="UP001341820">
    <property type="component" value="Unassembled WGS sequence"/>
</dbReference>
<accession>A0ABU6NQN4</accession>